<name>A0AAW4VUU3_9FIRM</name>
<reference evidence="2 3" key="1">
    <citation type="submission" date="2021-10" db="EMBL/GenBank/DDBJ databases">
        <title>Anaerobic single-cell dispensing facilitates the cultivation of human gut bacteria.</title>
        <authorList>
            <person name="Afrizal A."/>
        </authorList>
    </citation>
    <scope>NUCLEOTIDE SEQUENCE [LARGE SCALE GENOMIC DNA]</scope>
    <source>
        <strain evidence="2 3">CLA-AA-H270</strain>
    </source>
</reference>
<protein>
    <submittedName>
        <fullName evidence="2">Arm DNA-binding domain-containing protein</fullName>
    </submittedName>
</protein>
<dbReference type="InterPro" id="IPR028259">
    <property type="entry name" value="AP2-like_int_N"/>
</dbReference>
<comment type="caution">
    <text evidence="2">The sequence shown here is derived from an EMBL/GenBank/DDBJ whole genome shotgun (WGS) entry which is preliminary data.</text>
</comment>
<dbReference type="EMBL" id="JAJEPX010000013">
    <property type="protein sequence ID" value="MCC2176696.1"/>
    <property type="molecule type" value="Genomic_DNA"/>
</dbReference>
<evidence type="ECO:0000259" key="1">
    <source>
        <dbReference type="Pfam" id="PF14657"/>
    </source>
</evidence>
<keyword evidence="2" id="KW-0238">DNA-binding</keyword>
<evidence type="ECO:0000313" key="3">
    <source>
        <dbReference type="Proteomes" id="UP001298753"/>
    </source>
</evidence>
<keyword evidence="3" id="KW-1185">Reference proteome</keyword>
<proteinExistence type="predicted"/>
<evidence type="ECO:0000313" key="2">
    <source>
        <dbReference type="EMBL" id="MCC2176696.1"/>
    </source>
</evidence>
<gene>
    <name evidence="2" type="ORF">LKD22_06100</name>
</gene>
<sequence length="91" mass="10757">MAYGSITQRGDKYRVCFDYGVDRNGKRVCKYRTFDTKRDATRAFNEHKVKTDKGTQIMPSEYTFAQWLDYWYDNIIVPQIEETTAYGHQAP</sequence>
<dbReference type="AlphaFoldDB" id="A0AAW4VUU3"/>
<dbReference type="RefSeq" id="WP_227600558.1">
    <property type="nucleotide sequence ID" value="NZ_JAJEPX010000013.1"/>
</dbReference>
<dbReference type="Proteomes" id="UP001298753">
    <property type="component" value="Unassembled WGS sequence"/>
</dbReference>
<feature type="domain" description="AP2-like integrase N-terminal" evidence="1">
    <location>
        <begin position="12"/>
        <end position="55"/>
    </location>
</feature>
<dbReference type="Pfam" id="PF14657">
    <property type="entry name" value="Arm-DNA-bind_4"/>
    <property type="match status" value="1"/>
</dbReference>
<accession>A0AAW4VUU3</accession>
<organism evidence="2 3">
    <name type="scientific">Agathobaculum butyriciproducens</name>
    <dbReference type="NCBI Taxonomy" id="1628085"/>
    <lineage>
        <taxon>Bacteria</taxon>
        <taxon>Bacillati</taxon>
        <taxon>Bacillota</taxon>
        <taxon>Clostridia</taxon>
        <taxon>Eubacteriales</taxon>
        <taxon>Butyricicoccaceae</taxon>
        <taxon>Agathobaculum</taxon>
    </lineage>
</organism>
<dbReference type="GeneID" id="98659930"/>
<dbReference type="GO" id="GO:0003677">
    <property type="term" value="F:DNA binding"/>
    <property type="evidence" value="ECO:0007669"/>
    <property type="project" value="UniProtKB-KW"/>
</dbReference>